<dbReference type="AlphaFoldDB" id="Q01XJ7"/>
<dbReference type="Pfam" id="PF03544">
    <property type="entry name" value="TonB_C"/>
    <property type="match status" value="1"/>
</dbReference>
<feature type="region of interest" description="Disordered" evidence="1">
    <location>
        <begin position="75"/>
        <end position="105"/>
    </location>
</feature>
<feature type="compositionally biased region" description="Polar residues" evidence="1">
    <location>
        <begin position="85"/>
        <end position="98"/>
    </location>
</feature>
<dbReference type="eggNOG" id="COG0810">
    <property type="taxonomic scope" value="Bacteria"/>
</dbReference>
<feature type="compositionally biased region" description="Low complexity" evidence="1">
    <location>
        <begin position="211"/>
        <end position="231"/>
    </location>
</feature>
<evidence type="ECO:0000313" key="3">
    <source>
        <dbReference type="EMBL" id="ABJ85618.1"/>
    </source>
</evidence>
<feature type="compositionally biased region" description="Low complexity" evidence="1">
    <location>
        <begin position="154"/>
        <end position="165"/>
    </location>
</feature>
<name>Q01XJ7_SOLUE</name>
<dbReference type="STRING" id="234267.Acid_4659"/>
<dbReference type="InterPro" id="IPR037682">
    <property type="entry name" value="TonB_C"/>
</dbReference>
<dbReference type="EMBL" id="CP000473">
    <property type="protein sequence ID" value="ABJ85618.1"/>
    <property type="molecule type" value="Genomic_DNA"/>
</dbReference>
<feature type="compositionally biased region" description="Low complexity" evidence="1">
    <location>
        <begin position="255"/>
        <end position="287"/>
    </location>
</feature>
<proteinExistence type="predicted"/>
<organism evidence="3">
    <name type="scientific">Solibacter usitatus (strain Ellin6076)</name>
    <dbReference type="NCBI Taxonomy" id="234267"/>
    <lineage>
        <taxon>Bacteria</taxon>
        <taxon>Pseudomonadati</taxon>
        <taxon>Acidobacteriota</taxon>
        <taxon>Terriglobia</taxon>
        <taxon>Bryobacterales</taxon>
        <taxon>Solibacteraceae</taxon>
        <taxon>Candidatus Solibacter</taxon>
    </lineage>
</organism>
<protein>
    <recommendedName>
        <fullName evidence="2">TonB C-terminal domain-containing protein</fullName>
    </recommendedName>
</protein>
<reference evidence="3" key="1">
    <citation type="submission" date="2006-10" db="EMBL/GenBank/DDBJ databases">
        <title>Complete sequence of Solibacter usitatus Ellin6076.</title>
        <authorList>
            <consortium name="US DOE Joint Genome Institute"/>
            <person name="Copeland A."/>
            <person name="Lucas S."/>
            <person name="Lapidus A."/>
            <person name="Barry K."/>
            <person name="Detter J.C."/>
            <person name="Glavina del Rio T."/>
            <person name="Hammon N."/>
            <person name="Israni S."/>
            <person name="Dalin E."/>
            <person name="Tice H."/>
            <person name="Pitluck S."/>
            <person name="Thompson L.S."/>
            <person name="Brettin T."/>
            <person name="Bruce D."/>
            <person name="Han C."/>
            <person name="Tapia R."/>
            <person name="Gilna P."/>
            <person name="Schmutz J."/>
            <person name="Larimer F."/>
            <person name="Land M."/>
            <person name="Hauser L."/>
            <person name="Kyrpides N."/>
            <person name="Mikhailova N."/>
            <person name="Janssen P.H."/>
            <person name="Kuske C.R."/>
            <person name="Richardson P."/>
        </authorList>
    </citation>
    <scope>NUCLEOTIDE SEQUENCE</scope>
    <source>
        <strain evidence="3">Ellin6076</strain>
    </source>
</reference>
<dbReference type="GO" id="GO:0055085">
    <property type="term" value="P:transmembrane transport"/>
    <property type="evidence" value="ECO:0007669"/>
    <property type="project" value="InterPro"/>
</dbReference>
<dbReference type="HOGENOM" id="CLU_501424_0_0_0"/>
<dbReference type="InParanoid" id="Q01XJ7"/>
<feature type="region of interest" description="Disordered" evidence="1">
    <location>
        <begin position="199"/>
        <end position="233"/>
    </location>
</feature>
<evidence type="ECO:0000259" key="2">
    <source>
        <dbReference type="PROSITE" id="PS52015"/>
    </source>
</evidence>
<evidence type="ECO:0000256" key="1">
    <source>
        <dbReference type="SAM" id="MobiDB-lite"/>
    </source>
</evidence>
<dbReference type="Gene3D" id="3.30.1150.10">
    <property type="match status" value="1"/>
</dbReference>
<accession>Q01XJ7</accession>
<gene>
    <name evidence="3" type="ordered locus">Acid_4659</name>
</gene>
<feature type="region of interest" description="Disordered" evidence="1">
    <location>
        <begin position="255"/>
        <end position="305"/>
    </location>
</feature>
<feature type="domain" description="TonB C-terminal" evidence="2">
    <location>
        <begin position="383"/>
        <end position="479"/>
    </location>
</feature>
<dbReference type="SUPFAM" id="SSF74653">
    <property type="entry name" value="TolA/TonB C-terminal domain"/>
    <property type="match status" value="1"/>
</dbReference>
<feature type="region of interest" description="Disordered" evidence="1">
    <location>
        <begin position="132"/>
        <end position="174"/>
    </location>
</feature>
<feature type="compositionally biased region" description="Pro residues" evidence="1">
    <location>
        <begin position="136"/>
        <end position="153"/>
    </location>
</feature>
<sequence length="479" mass="50294" precursor="true">MPGNPSDRLRSRPTAFLVSAILHASIAASVPWVSAYLRTDPPYPGLNVVMLPKQNSAKERIIWFTPASAIPDVAPDRKFGPAKTPQGQPDPTGQTLIAHSDHPQSTRQLIFEPEHPEPLPADVPTPNRVLLAAPASPIPKPPVKAFVPPPSAAPKPQTASPLLDSPLPPDAARGPLRESQAMQQLIHQVPASAARPVRLFVPPSQGGGGAPAATPQLPDAPALAAQPSSQTFGSAAGTSLQAVVAGLNPAPGPLPAGSRGAEFARAPAAGPASSGSAAKPGSPSVPGLVAHNAAGKPVDPSAPTEHIKVPERLLVKETSYTSFNRTLSAPLRPSSRVIPAVVEAQFANRNVYTLVLPRPDLPEYSDDWVLWFSERQPGDNPAPRISAPVPARKYSLTGGTQAPNAPASGTLQIAAVVDRKGRVSATRILRGSVGDLLRSRALEELQNWEFQPASRNGEPIDVDIVVEIAFQFRAVQQAR</sequence>
<dbReference type="KEGG" id="sus:Acid_4659"/>
<dbReference type="PROSITE" id="PS52015">
    <property type="entry name" value="TONB_CTD"/>
    <property type="match status" value="1"/>
</dbReference>